<keyword evidence="1 2" id="KW-0129">CBS domain</keyword>
<dbReference type="InterPro" id="IPR046342">
    <property type="entry name" value="CBS_dom_sf"/>
</dbReference>
<evidence type="ECO:0000256" key="2">
    <source>
        <dbReference type="PROSITE-ProRule" id="PRU00703"/>
    </source>
</evidence>
<name>A0ABP3R9V4_9PROT</name>
<evidence type="ECO:0000313" key="4">
    <source>
        <dbReference type="EMBL" id="GAA0602652.1"/>
    </source>
</evidence>
<dbReference type="SMART" id="SM00116">
    <property type="entry name" value="CBS"/>
    <property type="match status" value="2"/>
</dbReference>
<protein>
    <recommendedName>
        <fullName evidence="3">CBS domain-containing protein</fullName>
    </recommendedName>
</protein>
<proteinExistence type="predicted"/>
<feature type="domain" description="CBS" evidence="3">
    <location>
        <begin position="10"/>
        <end position="68"/>
    </location>
</feature>
<evidence type="ECO:0000313" key="5">
    <source>
        <dbReference type="Proteomes" id="UP001501588"/>
    </source>
</evidence>
<evidence type="ECO:0000259" key="3">
    <source>
        <dbReference type="PROSITE" id="PS51371"/>
    </source>
</evidence>
<dbReference type="SUPFAM" id="SSF54631">
    <property type="entry name" value="CBS-domain pair"/>
    <property type="match status" value="1"/>
</dbReference>
<dbReference type="EMBL" id="BAAAFZ010000084">
    <property type="protein sequence ID" value="GAA0602652.1"/>
    <property type="molecule type" value="Genomic_DNA"/>
</dbReference>
<dbReference type="Proteomes" id="UP001501588">
    <property type="component" value="Unassembled WGS sequence"/>
</dbReference>
<dbReference type="PANTHER" id="PTHR43080">
    <property type="entry name" value="CBS DOMAIN-CONTAINING PROTEIN CBSX3, MITOCHONDRIAL"/>
    <property type="match status" value="1"/>
</dbReference>
<evidence type="ECO:0000256" key="1">
    <source>
        <dbReference type="ARBA" id="ARBA00023122"/>
    </source>
</evidence>
<dbReference type="RefSeq" id="WP_343897721.1">
    <property type="nucleotide sequence ID" value="NZ_BAAAFZ010000084.1"/>
</dbReference>
<feature type="domain" description="CBS" evidence="3">
    <location>
        <begin position="77"/>
        <end position="133"/>
    </location>
</feature>
<accession>A0ABP3R9V4</accession>
<dbReference type="InterPro" id="IPR051257">
    <property type="entry name" value="Diverse_CBS-Domain"/>
</dbReference>
<comment type="caution">
    <text evidence="4">The sequence shown here is derived from an EMBL/GenBank/DDBJ whole genome shotgun (WGS) entry which is preliminary data.</text>
</comment>
<reference evidence="5" key="1">
    <citation type="journal article" date="2019" name="Int. J. Syst. Evol. Microbiol.">
        <title>The Global Catalogue of Microorganisms (GCM) 10K type strain sequencing project: providing services to taxonomists for standard genome sequencing and annotation.</title>
        <authorList>
            <consortium name="The Broad Institute Genomics Platform"/>
            <consortium name="The Broad Institute Genome Sequencing Center for Infectious Disease"/>
            <person name="Wu L."/>
            <person name="Ma J."/>
        </authorList>
    </citation>
    <scope>NUCLEOTIDE SEQUENCE [LARGE SCALE GENOMIC DNA]</scope>
    <source>
        <strain evidence="5">JCM 9933</strain>
    </source>
</reference>
<dbReference type="Gene3D" id="3.10.580.10">
    <property type="entry name" value="CBS-domain"/>
    <property type="match status" value="1"/>
</dbReference>
<gene>
    <name evidence="4" type="ORF">GCM10009416_45540</name>
</gene>
<sequence>MTNRPMLEIMVRREPVTLPPGATVLEAARTMRDRRVGAVLVTDPEGALLGIFTGRDAVWRMLAENRDPARTTLAEAMTPKPETVGPRAKAIEALRLMQDCGARHLPVVEGARVIGVVSRGDFRGLEQARLDDETELWERL</sequence>
<organism evidence="4 5">
    <name type="scientific">Craurococcus roseus</name>
    <dbReference type="NCBI Taxonomy" id="77585"/>
    <lineage>
        <taxon>Bacteria</taxon>
        <taxon>Pseudomonadati</taxon>
        <taxon>Pseudomonadota</taxon>
        <taxon>Alphaproteobacteria</taxon>
        <taxon>Acetobacterales</taxon>
        <taxon>Acetobacteraceae</taxon>
        <taxon>Craurococcus</taxon>
    </lineage>
</organism>
<dbReference type="PROSITE" id="PS51371">
    <property type="entry name" value="CBS"/>
    <property type="match status" value="2"/>
</dbReference>
<dbReference type="PANTHER" id="PTHR43080:SF2">
    <property type="entry name" value="CBS DOMAIN-CONTAINING PROTEIN"/>
    <property type="match status" value="1"/>
</dbReference>
<dbReference type="InterPro" id="IPR000644">
    <property type="entry name" value="CBS_dom"/>
</dbReference>
<keyword evidence="5" id="KW-1185">Reference proteome</keyword>
<dbReference type="Pfam" id="PF00571">
    <property type="entry name" value="CBS"/>
    <property type="match status" value="2"/>
</dbReference>